<name>A0A0H2MBA1_9PROT</name>
<dbReference type="RefSeq" id="WP_047765170.1">
    <property type="nucleotide sequence ID" value="NZ_LAQL01000010.1"/>
</dbReference>
<comment type="caution">
    <text evidence="6">The sequence shown here is derived from an EMBL/GenBank/DDBJ whole genome shotgun (WGS) entry which is preliminary data.</text>
</comment>
<dbReference type="OrthoDB" id="9811588at2"/>
<dbReference type="InterPro" id="IPR005119">
    <property type="entry name" value="LysR_subst-bd"/>
</dbReference>
<dbReference type="EMBL" id="LAQL01000010">
    <property type="protein sequence ID" value="KLN59839.1"/>
    <property type="molecule type" value="Genomic_DNA"/>
</dbReference>
<dbReference type="InterPro" id="IPR000847">
    <property type="entry name" value="LysR_HTH_N"/>
</dbReference>
<dbReference type="GO" id="GO:0003700">
    <property type="term" value="F:DNA-binding transcription factor activity"/>
    <property type="evidence" value="ECO:0007669"/>
    <property type="project" value="InterPro"/>
</dbReference>
<dbReference type="InterPro" id="IPR036390">
    <property type="entry name" value="WH_DNA-bd_sf"/>
</dbReference>
<dbReference type="AlphaFoldDB" id="A0A0H2MBA1"/>
<evidence type="ECO:0000313" key="6">
    <source>
        <dbReference type="EMBL" id="KLN59839.1"/>
    </source>
</evidence>
<keyword evidence="7" id="KW-1185">Reference proteome</keyword>
<dbReference type="Gene3D" id="1.10.10.10">
    <property type="entry name" value="Winged helix-like DNA-binding domain superfamily/Winged helix DNA-binding domain"/>
    <property type="match status" value="1"/>
</dbReference>
<evidence type="ECO:0000256" key="3">
    <source>
        <dbReference type="ARBA" id="ARBA00023125"/>
    </source>
</evidence>
<protein>
    <recommendedName>
        <fullName evidence="5">HTH lysR-type domain-containing protein</fullName>
    </recommendedName>
</protein>
<dbReference type="PANTHER" id="PTHR30419:SF8">
    <property type="entry name" value="NITROGEN ASSIMILATION TRANSCRIPTIONAL ACTIVATOR-RELATED"/>
    <property type="match status" value="1"/>
</dbReference>
<dbReference type="Pfam" id="PF03466">
    <property type="entry name" value="LysR_substrate"/>
    <property type="match status" value="1"/>
</dbReference>
<dbReference type="PANTHER" id="PTHR30419">
    <property type="entry name" value="HTH-TYPE TRANSCRIPTIONAL REGULATOR YBHD"/>
    <property type="match status" value="1"/>
</dbReference>
<keyword evidence="3" id="KW-0238">DNA-binding</keyword>
<dbReference type="Pfam" id="PF00126">
    <property type="entry name" value="HTH_1"/>
    <property type="match status" value="1"/>
</dbReference>
<gene>
    <name evidence="6" type="ORF">WH96_15775</name>
</gene>
<evidence type="ECO:0000313" key="7">
    <source>
        <dbReference type="Proteomes" id="UP000035444"/>
    </source>
</evidence>
<dbReference type="GO" id="GO:0003677">
    <property type="term" value="F:DNA binding"/>
    <property type="evidence" value="ECO:0007669"/>
    <property type="project" value="UniProtKB-KW"/>
</dbReference>
<dbReference type="GO" id="GO:0005829">
    <property type="term" value="C:cytosol"/>
    <property type="evidence" value="ECO:0007669"/>
    <property type="project" value="TreeGrafter"/>
</dbReference>
<reference evidence="6 7" key="1">
    <citation type="submission" date="2015-03" db="EMBL/GenBank/DDBJ databases">
        <title>Genome Sequence of Kiloniella spongiae MEBiC09566, isolated from a marine sponge.</title>
        <authorList>
            <person name="Shao Z."/>
            <person name="Wang L."/>
            <person name="Li X."/>
        </authorList>
    </citation>
    <scope>NUCLEOTIDE SEQUENCE [LARGE SCALE GENOMIC DNA]</scope>
    <source>
        <strain evidence="6 7">MEBiC09566</strain>
    </source>
</reference>
<dbReference type="SUPFAM" id="SSF53850">
    <property type="entry name" value="Periplasmic binding protein-like II"/>
    <property type="match status" value="1"/>
</dbReference>
<evidence type="ECO:0000259" key="5">
    <source>
        <dbReference type="PROSITE" id="PS50931"/>
    </source>
</evidence>
<comment type="similarity">
    <text evidence="1">Belongs to the LysR transcriptional regulatory family.</text>
</comment>
<dbReference type="InterPro" id="IPR036388">
    <property type="entry name" value="WH-like_DNA-bd_sf"/>
</dbReference>
<dbReference type="SUPFAM" id="SSF46785">
    <property type="entry name" value="Winged helix' DNA-binding domain"/>
    <property type="match status" value="1"/>
</dbReference>
<organism evidence="6 7">
    <name type="scientific">Kiloniella spongiae</name>
    <dbReference type="NCBI Taxonomy" id="1489064"/>
    <lineage>
        <taxon>Bacteria</taxon>
        <taxon>Pseudomonadati</taxon>
        <taxon>Pseudomonadota</taxon>
        <taxon>Alphaproteobacteria</taxon>
        <taxon>Rhodospirillales</taxon>
        <taxon>Kiloniellaceae</taxon>
        <taxon>Kiloniella</taxon>
    </lineage>
</organism>
<dbReference type="Gene3D" id="3.40.190.10">
    <property type="entry name" value="Periplasmic binding protein-like II"/>
    <property type="match status" value="2"/>
</dbReference>
<evidence type="ECO:0000256" key="1">
    <source>
        <dbReference type="ARBA" id="ARBA00009437"/>
    </source>
</evidence>
<dbReference type="Proteomes" id="UP000035444">
    <property type="component" value="Unassembled WGS sequence"/>
</dbReference>
<dbReference type="InterPro" id="IPR050950">
    <property type="entry name" value="HTH-type_LysR_regulators"/>
</dbReference>
<dbReference type="PROSITE" id="PS50931">
    <property type="entry name" value="HTH_LYSR"/>
    <property type="match status" value="1"/>
</dbReference>
<keyword evidence="4" id="KW-0804">Transcription</keyword>
<accession>A0A0H2MBA1</accession>
<feature type="domain" description="HTH lysR-type" evidence="5">
    <location>
        <begin position="3"/>
        <end position="61"/>
    </location>
</feature>
<sequence>MAITLAMLKTFVSVAENGSLMEAAKQLGRTPSAVSMALKQLEIEFDTQLFSGERKGNLTPTGIFALEQARNLTDQCDEVFSAIRAYAKNEIGYISLACVPSVAEHILPQVIKAFHAQWPKVEIEIRDADSRSVINAVHSGRVQFGVASLAKKLPGIEFTPLFQDSLGLVSSADDAPPKPSKNISNKKLALFLKDKKLLLNSITQSITLPEILENQENSRITVHNVTSVLALVKAGAGVTVLPRLLVPETDTSLNFIPFADEKLRRTVGLFQRNGSLLSPAALSLVEKIHTRISEIEHNIGGNFTKLNLSGSA</sequence>
<keyword evidence="2" id="KW-0805">Transcription regulation</keyword>
<dbReference type="STRING" id="1489064.WH96_15775"/>
<evidence type="ECO:0000256" key="2">
    <source>
        <dbReference type="ARBA" id="ARBA00023015"/>
    </source>
</evidence>
<proteinExistence type="inferred from homology"/>
<evidence type="ECO:0000256" key="4">
    <source>
        <dbReference type="ARBA" id="ARBA00023163"/>
    </source>
</evidence>